<organism evidence="2 3">
    <name type="scientific">Oryza meyeriana var. granulata</name>
    <dbReference type="NCBI Taxonomy" id="110450"/>
    <lineage>
        <taxon>Eukaryota</taxon>
        <taxon>Viridiplantae</taxon>
        <taxon>Streptophyta</taxon>
        <taxon>Embryophyta</taxon>
        <taxon>Tracheophyta</taxon>
        <taxon>Spermatophyta</taxon>
        <taxon>Magnoliopsida</taxon>
        <taxon>Liliopsida</taxon>
        <taxon>Poales</taxon>
        <taxon>Poaceae</taxon>
        <taxon>BOP clade</taxon>
        <taxon>Oryzoideae</taxon>
        <taxon>Oryzeae</taxon>
        <taxon>Oryzinae</taxon>
        <taxon>Oryza</taxon>
        <taxon>Oryza meyeriana</taxon>
    </lineage>
</organism>
<evidence type="ECO:0000256" key="1">
    <source>
        <dbReference type="SAM" id="MobiDB-lite"/>
    </source>
</evidence>
<feature type="region of interest" description="Disordered" evidence="1">
    <location>
        <begin position="59"/>
        <end position="102"/>
    </location>
</feature>
<gene>
    <name evidence="2" type="ORF">E2562_033561</name>
</gene>
<sequence>MATEHAPRHPLPPSSRRPRSAISIILESRWLLPPPRLSGLDTPMPVAYHRPAPRVSFASLASSHPQPAPSFSGRLPHAEVLEQPLDQSSARQSSDQRSVNPPRLLLARRSIVALTPLLPRL</sequence>
<keyword evidence="3" id="KW-1185">Reference proteome</keyword>
<evidence type="ECO:0000313" key="2">
    <source>
        <dbReference type="EMBL" id="KAF0927485.1"/>
    </source>
</evidence>
<feature type="compositionally biased region" description="Low complexity" evidence="1">
    <location>
        <begin position="86"/>
        <end position="98"/>
    </location>
</feature>
<proteinExistence type="predicted"/>
<accession>A0A6G1ESB2</accession>
<comment type="caution">
    <text evidence="2">The sequence shown here is derived from an EMBL/GenBank/DDBJ whole genome shotgun (WGS) entry which is preliminary data.</text>
</comment>
<evidence type="ECO:0000313" key="3">
    <source>
        <dbReference type="Proteomes" id="UP000479710"/>
    </source>
</evidence>
<name>A0A6G1ESB2_9ORYZ</name>
<protein>
    <submittedName>
        <fullName evidence="2">Uncharacterized protein</fullName>
    </submittedName>
</protein>
<dbReference type="EMBL" id="SPHZ02000003">
    <property type="protein sequence ID" value="KAF0927485.1"/>
    <property type="molecule type" value="Genomic_DNA"/>
</dbReference>
<dbReference type="AlphaFoldDB" id="A0A6G1ESB2"/>
<reference evidence="2 3" key="1">
    <citation type="submission" date="2019-11" db="EMBL/GenBank/DDBJ databases">
        <title>Whole genome sequence of Oryza granulata.</title>
        <authorList>
            <person name="Li W."/>
        </authorList>
    </citation>
    <scope>NUCLEOTIDE SEQUENCE [LARGE SCALE GENOMIC DNA]</scope>
    <source>
        <strain evidence="3">cv. Menghai</strain>
        <tissue evidence="2">Leaf</tissue>
    </source>
</reference>
<dbReference type="Proteomes" id="UP000479710">
    <property type="component" value="Unassembled WGS sequence"/>
</dbReference>